<sequence length="89" mass="10648">MIKNMLIKFIFQSTDDSLSERWVIHNMVIIDVDHMKTHFFNQKFQCKKTITCELKSFTRYWDTLFLFPVFSPFTLPNSMGVVDIIDLHI</sequence>
<dbReference type="Proteomes" id="UP000770717">
    <property type="component" value="Unassembled WGS sequence"/>
</dbReference>
<keyword evidence="2" id="KW-1185">Reference proteome</keyword>
<gene>
    <name evidence="1" type="ORF">GDO78_017709</name>
</gene>
<reference evidence="1" key="1">
    <citation type="thesis" date="2020" institute="ProQuest LLC" country="789 East Eisenhower Parkway, Ann Arbor, MI, USA">
        <title>Comparative Genomics and Chromosome Evolution.</title>
        <authorList>
            <person name="Mudd A.B."/>
        </authorList>
    </citation>
    <scope>NUCLEOTIDE SEQUENCE</scope>
    <source>
        <strain evidence="1">HN-11 Male</strain>
        <tissue evidence="1">Kidney and liver</tissue>
    </source>
</reference>
<evidence type="ECO:0000313" key="1">
    <source>
        <dbReference type="EMBL" id="KAG9465800.1"/>
    </source>
</evidence>
<dbReference type="EMBL" id="WNTK01002669">
    <property type="protein sequence ID" value="KAG9465800.1"/>
    <property type="molecule type" value="Genomic_DNA"/>
</dbReference>
<organism evidence="1 2">
    <name type="scientific">Eleutherodactylus coqui</name>
    <name type="common">Puerto Rican coqui</name>
    <dbReference type="NCBI Taxonomy" id="57060"/>
    <lineage>
        <taxon>Eukaryota</taxon>
        <taxon>Metazoa</taxon>
        <taxon>Chordata</taxon>
        <taxon>Craniata</taxon>
        <taxon>Vertebrata</taxon>
        <taxon>Euteleostomi</taxon>
        <taxon>Amphibia</taxon>
        <taxon>Batrachia</taxon>
        <taxon>Anura</taxon>
        <taxon>Neobatrachia</taxon>
        <taxon>Hyloidea</taxon>
        <taxon>Eleutherodactylidae</taxon>
        <taxon>Eleutherodactylinae</taxon>
        <taxon>Eleutherodactylus</taxon>
        <taxon>Eleutherodactylus</taxon>
    </lineage>
</organism>
<accession>A0A8J6BLF5</accession>
<protein>
    <submittedName>
        <fullName evidence="1">Uncharacterized protein</fullName>
    </submittedName>
</protein>
<dbReference type="AlphaFoldDB" id="A0A8J6BLF5"/>
<evidence type="ECO:0000313" key="2">
    <source>
        <dbReference type="Proteomes" id="UP000770717"/>
    </source>
</evidence>
<comment type="caution">
    <text evidence="1">The sequence shown here is derived from an EMBL/GenBank/DDBJ whole genome shotgun (WGS) entry which is preliminary data.</text>
</comment>
<proteinExistence type="predicted"/>
<name>A0A8J6BLF5_ELECQ</name>